<feature type="transmembrane region" description="Helical" evidence="7">
    <location>
        <begin position="332"/>
        <end position="351"/>
    </location>
</feature>
<dbReference type="InterPro" id="IPR036259">
    <property type="entry name" value="MFS_trans_sf"/>
</dbReference>
<dbReference type="GO" id="GO:0005351">
    <property type="term" value="F:carbohydrate:proton symporter activity"/>
    <property type="evidence" value="ECO:0007669"/>
    <property type="project" value="TreeGrafter"/>
</dbReference>
<comment type="similarity">
    <text evidence="2">Belongs to the major facilitator superfamily. Sugar transporter (TC 2.A.1.1) family.</text>
</comment>
<dbReference type="FunFam" id="1.20.1250.20:FF:000134">
    <property type="entry name" value="MFS sugar transporter protein"/>
    <property type="match status" value="1"/>
</dbReference>
<evidence type="ECO:0000313" key="10">
    <source>
        <dbReference type="Proteomes" id="UP001161757"/>
    </source>
</evidence>
<dbReference type="EMBL" id="JAJGCB010000031">
    <property type="protein sequence ID" value="KAJ8986762.1"/>
    <property type="molecule type" value="Genomic_DNA"/>
</dbReference>
<feature type="transmembrane region" description="Helical" evidence="7">
    <location>
        <begin position="76"/>
        <end position="95"/>
    </location>
</feature>
<feature type="transmembrane region" description="Helical" evidence="7">
    <location>
        <begin position="134"/>
        <end position="154"/>
    </location>
</feature>
<gene>
    <name evidence="9" type="ORF">HRR80_009067</name>
</gene>
<dbReference type="InterPro" id="IPR003663">
    <property type="entry name" value="Sugar/inositol_transpt"/>
</dbReference>
<keyword evidence="5 7" id="KW-1133">Transmembrane helix</keyword>
<keyword evidence="4 7" id="KW-0812">Transmembrane</keyword>
<evidence type="ECO:0000256" key="4">
    <source>
        <dbReference type="ARBA" id="ARBA00022692"/>
    </source>
</evidence>
<keyword evidence="6 7" id="KW-0472">Membrane</keyword>
<dbReference type="PROSITE" id="PS00217">
    <property type="entry name" value="SUGAR_TRANSPORT_2"/>
    <property type="match status" value="1"/>
</dbReference>
<dbReference type="Proteomes" id="UP001161757">
    <property type="component" value="Unassembled WGS sequence"/>
</dbReference>
<organism evidence="9 10">
    <name type="scientific">Exophiala dermatitidis</name>
    <name type="common">Black yeast-like fungus</name>
    <name type="synonym">Wangiella dermatitidis</name>
    <dbReference type="NCBI Taxonomy" id="5970"/>
    <lineage>
        <taxon>Eukaryota</taxon>
        <taxon>Fungi</taxon>
        <taxon>Dikarya</taxon>
        <taxon>Ascomycota</taxon>
        <taxon>Pezizomycotina</taxon>
        <taxon>Eurotiomycetes</taxon>
        <taxon>Chaetothyriomycetidae</taxon>
        <taxon>Chaetothyriales</taxon>
        <taxon>Herpotrichiellaceae</taxon>
        <taxon>Exophiala</taxon>
    </lineage>
</organism>
<name>A0AAN6IQH6_EXODE</name>
<dbReference type="PANTHER" id="PTHR48022">
    <property type="entry name" value="PLASTIDIC GLUCOSE TRANSPORTER 4"/>
    <property type="match status" value="1"/>
</dbReference>
<dbReference type="PRINTS" id="PR00171">
    <property type="entry name" value="SUGRTRNSPORT"/>
</dbReference>
<dbReference type="InterPro" id="IPR050360">
    <property type="entry name" value="MFS_Sugar_Transporters"/>
</dbReference>
<dbReference type="PROSITE" id="PS50850">
    <property type="entry name" value="MFS"/>
    <property type="match status" value="1"/>
</dbReference>
<evidence type="ECO:0000313" key="9">
    <source>
        <dbReference type="EMBL" id="KAJ8986762.1"/>
    </source>
</evidence>
<feature type="transmembrane region" description="Helical" evidence="7">
    <location>
        <begin position="371"/>
        <end position="389"/>
    </location>
</feature>
<accession>A0AAN6IQH6</accession>
<dbReference type="Pfam" id="PF00083">
    <property type="entry name" value="Sugar_tr"/>
    <property type="match status" value="1"/>
</dbReference>
<dbReference type="Gene3D" id="1.20.1250.20">
    <property type="entry name" value="MFS general substrate transporter like domains"/>
    <property type="match status" value="1"/>
</dbReference>
<dbReference type="InterPro" id="IPR005828">
    <property type="entry name" value="MFS_sugar_transport-like"/>
</dbReference>
<protein>
    <recommendedName>
        <fullName evidence="8">Major facilitator superfamily (MFS) profile domain-containing protein</fullName>
    </recommendedName>
</protein>
<proteinExistence type="inferred from homology"/>
<feature type="transmembrane region" description="Helical" evidence="7">
    <location>
        <begin position="267"/>
        <end position="289"/>
    </location>
</feature>
<dbReference type="GO" id="GO:0016020">
    <property type="term" value="C:membrane"/>
    <property type="evidence" value="ECO:0007669"/>
    <property type="project" value="UniProtKB-SubCell"/>
</dbReference>
<feature type="transmembrane region" description="Helical" evidence="7">
    <location>
        <begin position="101"/>
        <end position="122"/>
    </location>
</feature>
<feature type="transmembrane region" description="Helical" evidence="7">
    <location>
        <begin position="166"/>
        <end position="188"/>
    </location>
</feature>
<feature type="transmembrane region" description="Helical" evidence="7">
    <location>
        <begin position="301"/>
        <end position="323"/>
    </location>
</feature>
<dbReference type="InterPro" id="IPR020846">
    <property type="entry name" value="MFS_dom"/>
</dbReference>
<evidence type="ECO:0000256" key="5">
    <source>
        <dbReference type="ARBA" id="ARBA00022989"/>
    </source>
</evidence>
<dbReference type="PANTHER" id="PTHR48022:SF11">
    <property type="entry name" value="MONOSACCHARIDE TRANSPORTER (HXT8), PUTATIVE (AFU_ORTHOLOGUE AFUA_2G08120)-RELATED"/>
    <property type="match status" value="1"/>
</dbReference>
<comment type="subcellular location">
    <subcellularLocation>
        <location evidence="1">Membrane</location>
        <topology evidence="1">Multi-pass membrane protein</topology>
    </subcellularLocation>
</comment>
<keyword evidence="3" id="KW-0813">Transport</keyword>
<sequence>MNSYQLWCLIYCSFGAFFYGYDSGLTTSIIGYPEFIKYFDFNSSTLGALGSVYYAGIAIGSLTIAYLADKFGRKRVVHIACAISVTGAALQTGAVNLPMLLVGRVIGGIACGMIWSLCPLYLSELSPPHLRGSVGVLYSIVLNIAYALSEWMGLGFSYINGGQLKWRIFLGLQILIAVLMYAGSLTVCKSPRWLVAQKRDEEALQILGKLHQGETRALEDEAEHNSVPFFRREFNQIQAQIRFEQENPQIGIVAVLKRPSYRRRISLIIFFFIFQQLTAVNGLQNYQVILYKTLGLTGKTILIMVGVWGTTSLLMAIPCIYFLDHWGRRRNFFISMSIVLVSTVMLIVFWARYEASNNTDYVLGKLALWSMFMWLVGYGWVMNSFGYTYTPEILPMEIRATGMALGYASKTITTLWVVQVTPIAISNISWRFFIIFVTCDAIFLVVFYFFFPETANVPLEEVAALFGDNVVVRLEEAEKLPGQLERDIDTSNDTEKPKPSQIQVAAAEHVEVHS</sequence>
<evidence type="ECO:0000256" key="6">
    <source>
        <dbReference type="ARBA" id="ARBA00023136"/>
    </source>
</evidence>
<evidence type="ECO:0000256" key="2">
    <source>
        <dbReference type="ARBA" id="ARBA00010992"/>
    </source>
</evidence>
<dbReference type="SUPFAM" id="SSF103473">
    <property type="entry name" value="MFS general substrate transporter"/>
    <property type="match status" value="1"/>
</dbReference>
<evidence type="ECO:0000256" key="3">
    <source>
        <dbReference type="ARBA" id="ARBA00022448"/>
    </source>
</evidence>
<evidence type="ECO:0000259" key="8">
    <source>
        <dbReference type="PROSITE" id="PS50850"/>
    </source>
</evidence>
<dbReference type="InterPro" id="IPR005829">
    <property type="entry name" value="Sugar_transporter_CS"/>
</dbReference>
<feature type="domain" description="Major facilitator superfamily (MFS) profile" evidence="8">
    <location>
        <begin position="8"/>
        <end position="455"/>
    </location>
</feature>
<feature type="transmembrane region" description="Helical" evidence="7">
    <location>
        <begin position="432"/>
        <end position="451"/>
    </location>
</feature>
<reference evidence="9" key="1">
    <citation type="submission" date="2023-01" db="EMBL/GenBank/DDBJ databases">
        <title>Exophiala dermititidis isolated from Cystic Fibrosis Patient.</title>
        <authorList>
            <person name="Kurbessoian T."/>
            <person name="Crocker A."/>
            <person name="Murante D."/>
            <person name="Hogan D.A."/>
            <person name="Stajich J.E."/>
        </authorList>
    </citation>
    <scope>NUCLEOTIDE SEQUENCE</scope>
    <source>
        <strain evidence="9">Ex8</strain>
    </source>
</reference>
<feature type="transmembrane region" description="Helical" evidence="7">
    <location>
        <begin position="7"/>
        <end position="32"/>
    </location>
</feature>
<evidence type="ECO:0000256" key="7">
    <source>
        <dbReference type="SAM" id="Phobius"/>
    </source>
</evidence>
<comment type="caution">
    <text evidence="9">The sequence shown here is derived from an EMBL/GenBank/DDBJ whole genome shotgun (WGS) entry which is preliminary data.</text>
</comment>
<dbReference type="AlphaFoldDB" id="A0AAN6IQH6"/>
<evidence type="ECO:0000256" key="1">
    <source>
        <dbReference type="ARBA" id="ARBA00004141"/>
    </source>
</evidence>
<dbReference type="PROSITE" id="PS00216">
    <property type="entry name" value="SUGAR_TRANSPORT_1"/>
    <property type="match status" value="1"/>
</dbReference>
<feature type="transmembrane region" description="Helical" evidence="7">
    <location>
        <begin position="52"/>
        <end position="69"/>
    </location>
</feature>